<evidence type="ECO:0000313" key="1">
    <source>
        <dbReference type="WBParaSite" id="HNAJ_0000599301-mRNA-1"/>
    </source>
</evidence>
<proteinExistence type="predicted"/>
<organism evidence="1">
    <name type="scientific">Rodentolepis nana</name>
    <name type="common">Dwarf tapeworm</name>
    <name type="synonym">Hymenolepis nana</name>
    <dbReference type="NCBI Taxonomy" id="102285"/>
    <lineage>
        <taxon>Eukaryota</taxon>
        <taxon>Metazoa</taxon>
        <taxon>Spiralia</taxon>
        <taxon>Lophotrochozoa</taxon>
        <taxon>Platyhelminthes</taxon>
        <taxon>Cestoda</taxon>
        <taxon>Eucestoda</taxon>
        <taxon>Cyclophyllidea</taxon>
        <taxon>Hymenolepididae</taxon>
        <taxon>Rodentolepis</taxon>
    </lineage>
</organism>
<protein>
    <submittedName>
        <fullName evidence="1">MIC60 protein</fullName>
    </submittedName>
</protein>
<sequence length="63" mass="7689">LEELRRTFDRQRRLDTRRLEEQAKARLREMKIHQKEVSEEATRHAEATETHLEAIRAKYVDEN</sequence>
<reference evidence="1" key="1">
    <citation type="submission" date="2017-02" db="UniProtKB">
        <authorList>
            <consortium name="WormBaseParasite"/>
        </authorList>
    </citation>
    <scope>IDENTIFICATION</scope>
</reference>
<dbReference type="WBParaSite" id="HNAJ_0000599301-mRNA-1">
    <property type="protein sequence ID" value="HNAJ_0000599301-mRNA-1"/>
    <property type="gene ID" value="HNAJ_0000599301"/>
</dbReference>
<dbReference type="AlphaFoldDB" id="A0A0R3TG02"/>
<accession>A0A0R3TG02</accession>
<name>A0A0R3TG02_RODNA</name>